<dbReference type="OrthoDB" id="1887033at2759"/>
<dbReference type="EMBL" id="SDIL01000010">
    <property type="protein sequence ID" value="RXK41315.1"/>
    <property type="molecule type" value="Genomic_DNA"/>
</dbReference>
<dbReference type="SUPFAM" id="SSF51445">
    <property type="entry name" value="(Trans)glycosidases"/>
    <property type="match status" value="1"/>
</dbReference>
<dbReference type="GO" id="GO:0005737">
    <property type="term" value="C:cytoplasm"/>
    <property type="evidence" value="ECO:0007669"/>
    <property type="project" value="UniProtKB-ARBA"/>
</dbReference>
<reference evidence="6 7" key="1">
    <citation type="submission" date="2016-06" db="EMBL/GenBank/DDBJ databases">
        <title>Evolution of pathogenesis and genome organization in the Tremellales.</title>
        <authorList>
            <person name="Cuomo C."/>
            <person name="Litvintseva A."/>
            <person name="Heitman J."/>
            <person name="Chen Y."/>
            <person name="Sun S."/>
            <person name="Springer D."/>
            <person name="Dromer F."/>
            <person name="Young S."/>
            <person name="Zeng Q."/>
            <person name="Chapman S."/>
            <person name="Gujja S."/>
            <person name="Saif S."/>
            <person name="Birren B."/>
        </authorList>
    </citation>
    <scope>NUCLEOTIDE SEQUENCE [LARGE SCALE GENOMIC DNA]</scope>
    <source>
        <strain evidence="6 7">ATCC 28783</strain>
    </source>
</reference>
<evidence type="ECO:0000313" key="6">
    <source>
        <dbReference type="EMBL" id="RXK41315.1"/>
    </source>
</evidence>
<dbReference type="VEuPathDB" id="FungiDB:TREMEDRAFT_45727"/>
<evidence type="ECO:0000256" key="2">
    <source>
        <dbReference type="ARBA" id="ARBA00022801"/>
    </source>
</evidence>
<evidence type="ECO:0000313" key="7">
    <source>
        <dbReference type="Proteomes" id="UP000289152"/>
    </source>
</evidence>
<dbReference type="GO" id="GO:0009251">
    <property type="term" value="P:glucan catabolic process"/>
    <property type="evidence" value="ECO:0007669"/>
    <property type="project" value="TreeGrafter"/>
</dbReference>
<dbReference type="FunFam" id="3.20.20.80:FF:000100">
    <property type="entry name" value="Glycoside hydrolase superfamily"/>
    <property type="match status" value="1"/>
</dbReference>
<proteinExistence type="inferred from homology"/>
<evidence type="ECO:0000259" key="5">
    <source>
        <dbReference type="Pfam" id="PF00150"/>
    </source>
</evidence>
<evidence type="ECO:0000256" key="1">
    <source>
        <dbReference type="ARBA" id="ARBA00005641"/>
    </source>
</evidence>
<name>A0A4Q1BTG9_TREME</name>
<dbReference type="InParanoid" id="A0A4Q1BTG9"/>
<dbReference type="PANTHER" id="PTHR31297:SF43">
    <property type="entry name" value="GLUCAN 1,3-BETA-GLUCOSIDASE 3"/>
    <property type="match status" value="1"/>
</dbReference>
<comment type="similarity">
    <text evidence="1 4">Belongs to the glycosyl hydrolase 5 (cellulase A) family.</text>
</comment>
<evidence type="ECO:0000256" key="3">
    <source>
        <dbReference type="ARBA" id="ARBA00023295"/>
    </source>
</evidence>
<dbReference type="InterPro" id="IPR001547">
    <property type="entry name" value="Glyco_hydro_5"/>
</dbReference>
<dbReference type="InterPro" id="IPR017853">
    <property type="entry name" value="GH"/>
</dbReference>
<dbReference type="STRING" id="5217.A0A4Q1BTG9"/>
<dbReference type="Proteomes" id="UP000289152">
    <property type="component" value="Unassembled WGS sequence"/>
</dbReference>
<dbReference type="Gene3D" id="3.20.20.80">
    <property type="entry name" value="Glycosidases"/>
    <property type="match status" value="1"/>
</dbReference>
<dbReference type="PANTHER" id="PTHR31297">
    <property type="entry name" value="GLUCAN ENDO-1,6-BETA-GLUCOSIDASE B"/>
    <property type="match status" value="1"/>
</dbReference>
<dbReference type="FunCoup" id="A0A4Q1BTG9">
    <property type="interactions" value="9"/>
</dbReference>
<evidence type="ECO:0000256" key="4">
    <source>
        <dbReference type="RuleBase" id="RU361153"/>
    </source>
</evidence>
<organism evidence="6 7">
    <name type="scientific">Tremella mesenterica</name>
    <name type="common">Jelly fungus</name>
    <dbReference type="NCBI Taxonomy" id="5217"/>
    <lineage>
        <taxon>Eukaryota</taxon>
        <taxon>Fungi</taxon>
        <taxon>Dikarya</taxon>
        <taxon>Basidiomycota</taxon>
        <taxon>Agaricomycotina</taxon>
        <taxon>Tremellomycetes</taxon>
        <taxon>Tremellales</taxon>
        <taxon>Tremellaceae</taxon>
        <taxon>Tremella</taxon>
    </lineage>
</organism>
<gene>
    <name evidence="6" type="ORF">M231_01465</name>
</gene>
<dbReference type="GO" id="GO:0046557">
    <property type="term" value="F:glucan endo-1,6-beta-glucosidase activity"/>
    <property type="evidence" value="ECO:0007669"/>
    <property type="project" value="TreeGrafter"/>
</dbReference>
<protein>
    <recommendedName>
        <fullName evidence="5">Glycoside hydrolase family 5 domain-containing protein</fullName>
    </recommendedName>
</protein>
<keyword evidence="7" id="KW-1185">Reference proteome</keyword>
<keyword evidence="2 4" id="KW-0378">Hydrolase</keyword>
<dbReference type="Pfam" id="PF00150">
    <property type="entry name" value="Cellulase"/>
    <property type="match status" value="1"/>
</dbReference>
<comment type="caution">
    <text evidence="6">The sequence shown here is derived from an EMBL/GenBank/DDBJ whole genome shotgun (WGS) entry which is preliminary data.</text>
</comment>
<dbReference type="GO" id="GO:0005576">
    <property type="term" value="C:extracellular region"/>
    <property type="evidence" value="ECO:0007669"/>
    <property type="project" value="TreeGrafter"/>
</dbReference>
<dbReference type="AlphaFoldDB" id="A0A4Q1BTG9"/>
<dbReference type="InterPro" id="IPR050386">
    <property type="entry name" value="Glycosyl_hydrolase_5"/>
</dbReference>
<keyword evidence="3 4" id="KW-0326">Glycosidase</keyword>
<feature type="domain" description="Glycoside hydrolase family 5" evidence="5">
    <location>
        <begin position="103"/>
        <end position="371"/>
    </location>
</feature>
<sequence length="494" mass="56329">MGLLDKFKYHVHPPFQTSSTSTNSSYAQIPTIPLGPSLIPRYRKQRGVNLGSWFVLERWITEGPFNDASNAGKCDYDIASGDNAREVLEAHWDGFMSDEDWEWIVERGFNSVRLPLTRLIAYYHLSKPCPGAMRDTEFEPFARVFEGAWERILRAVEDAKRHGLGVLIDLHAAPGAQNPDSHSGTSHGRVKLFSRANLRAYSLAIQFLASHFASDPWIVGLELLNEPRNDDRLQHLYETTLSSIRAIVGPEFPIYISDAWDTPWYASWVGRRTDFVVLDHHLYRCVSPQDTSRSMDELTHDLRHGFSGYFGGVCDTAKGSVVIGEFSATVAPTSLPNVPDGEKDRLRREYVKAQLDLYERCTAGWFFWTYKKGAGWDAGWSSKDAARAEILPSFPRKSFRHSNQQKQHELDSAFNSHRDYWACHGGTPDPESFRSGFLQGWEDAVIFLENGDELGFVGQWSRRRRQEQGRPHDAWEWEHGFKQGIEAAKRICQI</sequence>
<accession>A0A4Q1BTG9</accession>
<dbReference type="GO" id="GO:0009986">
    <property type="term" value="C:cell surface"/>
    <property type="evidence" value="ECO:0007669"/>
    <property type="project" value="TreeGrafter"/>
</dbReference>